<sequence>MDIRQIIEEKRDIFKAMDLAIDKTLNVQDAQMRKEGRLELDKLRGKDPAVPFFIGYAYEFEYDCSKDTKYAKKAIEEYNNLLSYEYAFLHANIERLQSAVNSVNP</sequence>
<proteinExistence type="predicted"/>
<evidence type="ECO:0000313" key="1">
    <source>
        <dbReference type="EMBL" id="MBC5623662.1"/>
    </source>
</evidence>
<gene>
    <name evidence="1" type="ORF">H8S64_21450</name>
</gene>
<keyword evidence="2" id="KW-1185">Reference proteome</keyword>
<protein>
    <submittedName>
        <fullName evidence="1">Uncharacterized protein</fullName>
    </submittedName>
</protein>
<organism evidence="1 2">
    <name type="scientific">Butyricimonas hominis</name>
    <dbReference type="NCBI Taxonomy" id="2763032"/>
    <lineage>
        <taxon>Bacteria</taxon>
        <taxon>Pseudomonadati</taxon>
        <taxon>Bacteroidota</taxon>
        <taxon>Bacteroidia</taxon>
        <taxon>Bacteroidales</taxon>
        <taxon>Odoribacteraceae</taxon>
        <taxon>Butyricimonas</taxon>
    </lineage>
</organism>
<name>A0ABR7D6V9_9BACT</name>
<evidence type="ECO:0000313" key="2">
    <source>
        <dbReference type="Proteomes" id="UP000646484"/>
    </source>
</evidence>
<dbReference type="Proteomes" id="UP000646484">
    <property type="component" value="Unassembled WGS sequence"/>
</dbReference>
<accession>A0ABR7D6V9</accession>
<comment type="caution">
    <text evidence="1">The sequence shown here is derived from an EMBL/GenBank/DDBJ whole genome shotgun (WGS) entry which is preliminary data.</text>
</comment>
<reference evidence="1 2" key="1">
    <citation type="submission" date="2020-08" db="EMBL/GenBank/DDBJ databases">
        <title>Genome public.</title>
        <authorList>
            <person name="Liu C."/>
            <person name="Sun Q."/>
        </authorList>
    </citation>
    <scope>NUCLEOTIDE SEQUENCE [LARGE SCALE GENOMIC DNA]</scope>
    <source>
        <strain evidence="1 2">NSJ-56</strain>
    </source>
</reference>
<dbReference type="EMBL" id="JACOOH010000014">
    <property type="protein sequence ID" value="MBC5623662.1"/>
    <property type="molecule type" value="Genomic_DNA"/>
</dbReference>
<dbReference type="RefSeq" id="WP_186978674.1">
    <property type="nucleotide sequence ID" value="NZ_JACOOH010000014.1"/>
</dbReference>